<evidence type="ECO:0000313" key="2">
    <source>
        <dbReference type="EMBL" id="ATB38914.1"/>
    </source>
</evidence>
<dbReference type="KEGG" id="cfus:CYFUS_004351"/>
<evidence type="ECO:0000313" key="3">
    <source>
        <dbReference type="Proteomes" id="UP000217257"/>
    </source>
</evidence>
<dbReference type="AlphaFoldDB" id="A0A250J4R2"/>
<proteinExistence type="predicted"/>
<organism evidence="2 3">
    <name type="scientific">Cystobacter fuscus</name>
    <dbReference type="NCBI Taxonomy" id="43"/>
    <lineage>
        <taxon>Bacteria</taxon>
        <taxon>Pseudomonadati</taxon>
        <taxon>Myxococcota</taxon>
        <taxon>Myxococcia</taxon>
        <taxon>Myxococcales</taxon>
        <taxon>Cystobacterineae</taxon>
        <taxon>Archangiaceae</taxon>
        <taxon>Cystobacter</taxon>
    </lineage>
</organism>
<name>A0A250J4R2_9BACT</name>
<dbReference type="RefSeq" id="WP_095987015.1">
    <property type="nucleotide sequence ID" value="NZ_CP022098.1"/>
</dbReference>
<sequence length="69" mass="7907">MGSADTSHQAAIAERTDKPPLQWEGDFDKPRVEWYVGVWEPTSSLRFVDVLILEEGPFSGRPPREVFFQ</sequence>
<reference evidence="2 3" key="1">
    <citation type="submission" date="2017-06" db="EMBL/GenBank/DDBJ databases">
        <title>Sequencing and comparative analysis of myxobacterial genomes.</title>
        <authorList>
            <person name="Rupp O."/>
            <person name="Goesmann A."/>
            <person name="Sogaard-Andersen L."/>
        </authorList>
    </citation>
    <scope>NUCLEOTIDE SEQUENCE [LARGE SCALE GENOMIC DNA]</scope>
    <source>
        <strain evidence="2 3">DSM 52655</strain>
    </source>
</reference>
<dbReference type="EMBL" id="CP022098">
    <property type="protein sequence ID" value="ATB38914.1"/>
    <property type="molecule type" value="Genomic_DNA"/>
</dbReference>
<gene>
    <name evidence="2" type="ORF">CYFUS_004351</name>
</gene>
<evidence type="ECO:0000256" key="1">
    <source>
        <dbReference type="SAM" id="MobiDB-lite"/>
    </source>
</evidence>
<dbReference type="Proteomes" id="UP000217257">
    <property type="component" value="Chromosome"/>
</dbReference>
<accession>A0A250J4R2</accession>
<protein>
    <submittedName>
        <fullName evidence="2">Uncharacterized protein</fullName>
    </submittedName>
</protein>
<feature type="region of interest" description="Disordered" evidence="1">
    <location>
        <begin position="1"/>
        <end position="23"/>
    </location>
</feature>